<proteinExistence type="predicted"/>
<dbReference type="SUPFAM" id="SSF52540">
    <property type="entry name" value="P-loop containing nucleoside triphosphate hydrolases"/>
    <property type="match status" value="1"/>
</dbReference>
<sequence length="242" mass="27050">MPEQLPLPFTFNPELGFEQFHAGVNAEQVRHLQRTATGAGESLIFLWGEPGSGKTHLLNACCRTACQLQRTVSYLPLGVVRDYGPEMLEGLEHMDLVCLDDLEQIAGDAAWEEALFELFNRLRDLGRDLIATASAPPARSPIRLPDLKTRFGWGLTLRLQALRDEDKLAVLALYARSLGLDLPPQVGRFLLTHHRRDPQTLRALLERLDQASLAAQHKLTIPFVKRFLGIDPPPARATPNRP</sequence>
<name>A0A1Y6CVI4_9GAMM</name>
<dbReference type="GO" id="GO:0006270">
    <property type="term" value="P:DNA replication initiation"/>
    <property type="evidence" value="ECO:0007669"/>
    <property type="project" value="TreeGrafter"/>
</dbReference>
<dbReference type="OrthoDB" id="9784878at2"/>
<dbReference type="InterPro" id="IPR027417">
    <property type="entry name" value="P-loop_NTPase"/>
</dbReference>
<dbReference type="EMBL" id="FXAM01000001">
    <property type="protein sequence ID" value="SMF94659.1"/>
    <property type="molecule type" value="Genomic_DNA"/>
</dbReference>
<protein>
    <submittedName>
        <fullName evidence="3">Regulatory inactivation of DnaA Hda protein</fullName>
    </submittedName>
</protein>
<dbReference type="Gene3D" id="3.40.50.300">
    <property type="entry name" value="P-loop containing nucleotide triphosphate hydrolases"/>
    <property type="match status" value="1"/>
</dbReference>
<dbReference type="PANTHER" id="PTHR30050:SF5">
    <property type="entry name" value="DNAA REGULATORY INACTIVATOR HDA"/>
    <property type="match status" value="1"/>
</dbReference>
<organism evidence="3 4">
    <name type="scientific">Methylomagnum ishizawai</name>
    <dbReference type="NCBI Taxonomy" id="1760988"/>
    <lineage>
        <taxon>Bacteria</taxon>
        <taxon>Pseudomonadati</taxon>
        <taxon>Pseudomonadota</taxon>
        <taxon>Gammaproteobacteria</taxon>
        <taxon>Methylococcales</taxon>
        <taxon>Methylococcaceae</taxon>
        <taxon>Methylomagnum</taxon>
    </lineage>
</organism>
<evidence type="ECO:0000259" key="1">
    <source>
        <dbReference type="Pfam" id="PF00308"/>
    </source>
</evidence>
<dbReference type="Proteomes" id="UP000192923">
    <property type="component" value="Unassembled WGS sequence"/>
</dbReference>
<dbReference type="Pfam" id="PF00308">
    <property type="entry name" value="Bac_DnaA"/>
    <property type="match status" value="1"/>
</dbReference>
<dbReference type="PANTHER" id="PTHR30050">
    <property type="entry name" value="CHROMOSOMAL REPLICATION INITIATOR PROTEIN DNAA"/>
    <property type="match status" value="1"/>
</dbReference>
<dbReference type="Pfam" id="PF22688">
    <property type="entry name" value="Hda_lid"/>
    <property type="match status" value="1"/>
</dbReference>
<dbReference type="InterPro" id="IPR013317">
    <property type="entry name" value="DnaA_dom"/>
</dbReference>
<dbReference type="InterPro" id="IPR017788">
    <property type="entry name" value="Hda"/>
</dbReference>
<dbReference type="AlphaFoldDB" id="A0A1Y6CVI4"/>
<dbReference type="InterPro" id="IPR055199">
    <property type="entry name" value="Hda_lid"/>
</dbReference>
<feature type="domain" description="Hda lid" evidence="2">
    <location>
        <begin position="164"/>
        <end position="228"/>
    </location>
</feature>
<dbReference type="RefSeq" id="WP_085212233.1">
    <property type="nucleotide sequence ID" value="NZ_FXAM01000001.1"/>
</dbReference>
<dbReference type="NCBIfam" id="TIGR03420">
    <property type="entry name" value="DnaA_homol_Hda"/>
    <property type="match status" value="1"/>
</dbReference>
<dbReference type="STRING" id="1760988.SAMN02949497_1985"/>
<evidence type="ECO:0000259" key="2">
    <source>
        <dbReference type="Pfam" id="PF22688"/>
    </source>
</evidence>
<feature type="domain" description="Chromosomal replication initiator protein DnaA ATPAse" evidence="1">
    <location>
        <begin position="12"/>
        <end position="157"/>
    </location>
</feature>
<keyword evidence="4" id="KW-1185">Reference proteome</keyword>
<evidence type="ECO:0000313" key="4">
    <source>
        <dbReference type="Proteomes" id="UP000192923"/>
    </source>
</evidence>
<reference evidence="3 4" key="1">
    <citation type="submission" date="2016-12" db="EMBL/GenBank/DDBJ databases">
        <authorList>
            <person name="Song W.-J."/>
            <person name="Kurnit D.M."/>
        </authorList>
    </citation>
    <scope>NUCLEOTIDE SEQUENCE [LARGE SCALE GENOMIC DNA]</scope>
    <source>
        <strain evidence="3 4">175</strain>
    </source>
</reference>
<accession>A0A1Y6CVI4</accession>
<gene>
    <name evidence="3" type="ORF">SAMN02949497_1985</name>
</gene>
<dbReference type="Gene3D" id="1.10.8.60">
    <property type="match status" value="1"/>
</dbReference>
<evidence type="ECO:0000313" key="3">
    <source>
        <dbReference type="EMBL" id="SMF94659.1"/>
    </source>
</evidence>
<dbReference type="GO" id="GO:0032297">
    <property type="term" value="P:negative regulation of DNA-templated DNA replication initiation"/>
    <property type="evidence" value="ECO:0007669"/>
    <property type="project" value="InterPro"/>
</dbReference>